<dbReference type="EMBL" id="QDGZ01000007">
    <property type="protein sequence ID" value="PVG81784.1"/>
    <property type="molecule type" value="Genomic_DNA"/>
</dbReference>
<dbReference type="OrthoDB" id="9792525at2"/>
<name>A0A2T8F7T9_9ACTN</name>
<dbReference type="Proteomes" id="UP000246018">
    <property type="component" value="Unassembled WGS sequence"/>
</dbReference>
<accession>A0A2T8F7T9</accession>
<evidence type="ECO:0000313" key="2">
    <source>
        <dbReference type="Proteomes" id="UP000246018"/>
    </source>
</evidence>
<dbReference type="PANTHER" id="PTHR37466">
    <property type="entry name" value="SLR1628 PROTEIN"/>
    <property type="match status" value="1"/>
</dbReference>
<sequence>MTERNVLGGPLEPCGVDPVTGFYRDGTCTCGPEDVGLHAVCAVMTEEFLEHQQAVGNDLSTPRPEWSFPGLQPGDRWCVVAARWLQALEDGAAAPVVLASTNERALEVIPLEALRRHSVDVPDDPGTLAD</sequence>
<evidence type="ECO:0000313" key="1">
    <source>
        <dbReference type="EMBL" id="PVG81784.1"/>
    </source>
</evidence>
<protein>
    <submittedName>
        <fullName evidence="1">DUF2237 domain-containing protein</fullName>
    </submittedName>
</protein>
<dbReference type="RefSeq" id="WP_116573549.1">
    <property type="nucleotide sequence ID" value="NZ_QDGZ01000007.1"/>
</dbReference>
<keyword evidence="2" id="KW-1185">Reference proteome</keyword>
<dbReference type="InterPro" id="IPR018714">
    <property type="entry name" value="DUF2237"/>
</dbReference>
<dbReference type="PANTHER" id="PTHR37466:SF1">
    <property type="entry name" value="SLR1628 PROTEIN"/>
    <property type="match status" value="1"/>
</dbReference>
<organism evidence="1 2">
    <name type="scientific">Nocardioides gansuensis</name>
    <dbReference type="NCBI Taxonomy" id="2138300"/>
    <lineage>
        <taxon>Bacteria</taxon>
        <taxon>Bacillati</taxon>
        <taxon>Actinomycetota</taxon>
        <taxon>Actinomycetes</taxon>
        <taxon>Propionibacteriales</taxon>
        <taxon>Nocardioidaceae</taxon>
        <taxon>Nocardioides</taxon>
    </lineage>
</organism>
<comment type="caution">
    <text evidence="1">The sequence shown here is derived from an EMBL/GenBank/DDBJ whole genome shotgun (WGS) entry which is preliminary data.</text>
</comment>
<gene>
    <name evidence="1" type="ORF">DDE18_17625</name>
</gene>
<dbReference type="AlphaFoldDB" id="A0A2T8F7T9"/>
<dbReference type="Pfam" id="PF09996">
    <property type="entry name" value="DUF2237"/>
    <property type="match status" value="1"/>
</dbReference>
<proteinExistence type="predicted"/>
<reference evidence="1 2" key="1">
    <citation type="submission" date="2018-04" db="EMBL/GenBank/DDBJ databases">
        <title>Genome of Nocardioides gansuensis WSJ-1.</title>
        <authorList>
            <person name="Wu S."/>
            <person name="Wang G."/>
        </authorList>
    </citation>
    <scope>NUCLEOTIDE SEQUENCE [LARGE SCALE GENOMIC DNA]</scope>
    <source>
        <strain evidence="1 2">WSJ-1</strain>
    </source>
</reference>
<dbReference type="Gene3D" id="3.30.56.110">
    <property type="entry name" value="Protein of unknown function DUF2237"/>
    <property type="match status" value="1"/>
</dbReference>